<dbReference type="Pfam" id="PF00899">
    <property type="entry name" value="ThiF"/>
    <property type="match status" value="1"/>
</dbReference>
<dbReference type="SUPFAM" id="SSF69572">
    <property type="entry name" value="Activating enzymes of the ubiquitin-like proteins"/>
    <property type="match status" value="1"/>
</dbReference>
<feature type="region of interest" description="Disordered" evidence="7">
    <location>
        <begin position="1"/>
        <end position="42"/>
    </location>
</feature>
<dbReference type="GO" id="GO:0031510">
    <property type="term" value="C:SUMO activating enzyme complex"/>
    <property type="evidence" value="ECO:0000318"/>
    <property type="project" value="GO_Central"/>
</dbReference>
<evidence type="ECO:0000256" key="3">
    <source>
        <dbReference type="ARBA" id="ARBA00005673"/>
    </source>
</evidence>
<keyword evidence="10" id="KW-1185">Reference proteome</keyword>
<dbReference type="PANTHER" id="PTHR10953">
    <property type="entry name" value="UBIQUITIN-ACTIVATING ENZYME E1"/>
    <property type="match status" value="1"/>
</dbReference>
<dbReference type="VEuPathDB" id="FungiDB:PGTG_15286"/>
<reference evidence="10" key="2">
    <citation type="journal article" date="2011" name="Proc. Natl. Acad. Sci. U.S.A.">
        <title>Obligate biotrophy features unraveled by the genomic analysis of rust fungi.</title>
        <authorList>
            <person name="Duplessis S."/>
            <person name="Cuomo C.A."/>
            <person name="Lin Y.-C."/>
            <person name="Aerts A."/>
            <person name="Tisserant E."/>
            <person name="Veneault-Fourrey C."/>
            <person name="Joly D.L."/>
            <person name="Hacquard S."/>
            <person name="Amselem J."/>
            <person name="Cantarel B.L."/>
            <person name="Chiu R."/>
            <person name="Coutinho P.M."/>
            <person name="Feau N."/>
            <person name="Field M."/>
            <person name="Frey P."/>
            <person name="Gelhaye E."/>
            <person name="Goldberg J."/>
            <person name="Grabherr M.G."/>
            <person name="Kodira C.D."/>
            <person name="Kohler A."/>
            <person name="Kuees U."/>
            <person name="Lindquist E.A."/>
            <person name="Lucas S.M."/>
            <person name="Mago R."/>
            <person name="Mauceli E."/>
            <person name="Morin E."/>
            <person name="Murat C."/>
            <person name="Pangilinan J.L."/>
            <person name="Park R."/>
            <person name="Pearson M."/>
            <person name="Quesneville H."/>
            <person name="Rouhier N."/>
            <person name="Sakthikumar S."/>
            <person name="Salamov A.A."/>
            <person name="Schmutz J."/>
            <person name="Selles B."/>
            <person name="Shapiro H."/>
            <person name="Tanguay P."/>
            <person name="Tuskan G.A."/>
            <person name="Henrissat B."/>
            <person name="Van de Peer Y."/>
            <person name="Rouze P."/>
            <person name="Ellis J.G."/>
            <person name="Dodds P.N."/>
            <person name="Schein J.E."/>
            <person name="Zhong S."/>
            <person name="Hamelin R.C."/>
            <person name="Grigoriev I.V."/>
            <person name="Szabo L.J."/>
            <person name="Martin F."/>
        </authorList>
    </citation>
    <scope>NUCLEOTIDE SEQUENCE [LARGE SCALE GENOMIC DNA]</scope>
    <source>
        <strain evidence="10">CRL 75-36-700-3 / race SCCL</strain>
    </source>
</reference>
<dbReference type="Gene3D" id="3.40.50.720">
    <property type="entry name" value="NAD(P)-binding Rossmann-like Domain"/>
    <property type="match status" value="1"/>
</dbReference>
<dbReference type="GeneID" id="10547331"/>
<dbReference type="Proteomes" id="UP000008783">
    <property type="component" value="Unassembled WGS sequence"/>
</dbReference>
<evidence type="ECO:0000256" key="6">
    <source>
        <dbReference type="ARBA" id="ARBA00044354"/>
    </source>
</evidence>
<dbReference type="OrthoDB" id="1708823at2759"/>
<dbReference type="RefSeq" id="XP_003333863.2">
    <property type="nucleotide sequence ID" value="XM_003333815.2"/>
</dbReference>
<accession>E3KYP8</accession>
<dbReference type="InterPro" id="IPR000594">
    <property type="entry name" value="ThiF_NAD_FAD-bd"/>
</dbReference>
<dbReference type="PANTHER" id="PTHR10953:SF162">
    <property type="entry name" value="SUMO-ACTIVATING ENZYME SUBUNIT 1"/>
    <property type="match status" value="1"/>
</dbReference>
<evidence type="ECO:0000313" key="9">
    <source>
        <dbReference type="EMBL" id="EFP89444.2"/>
    </source>
</evidence>
<keyword evidence="4" id="KW-0833">Ubl conjugation pathway</keyword>
<dbReference type="GO" id="GO:0019948">
    <property type="term" value="F:SUMO activating enzyme activity"/>
    <property type="evidence" value="ECO:0000318"/>
    <property type="project" value="GO_Central"/>
</dbReference>
<dbReference type="InterPro" id="IPR045886">
    <property type="entry name" value="ThiF/MoeB/HesA"/>
</dbReference>
<evidence type="ECO:0000256" key="4">
    <source>
        <dbReference type="ARBA" id="ARBA00022786"/>
    </source>
</evidence>
<organism evidence="9 10">
    <name type="scientific">Puccinia graminis f. sp. tritici (strain CRL 75-36-700-3 / race SCCL)</name>
    <name type="common">Black stem rust fungus</name>
    <dbReference type="NCBI Taxonomy" id="418459"/>
    <lineage>
        <taxon>Eukaryota</taxon>
        <taxon>Fungi</taxon>
        <taxon>Dikarya</taxon>
        <taxon>Basidiomycota</taxon>
        <taxon>Pucciniomycotina</taxon>
        <taxon>Pucciniomycetes</taxon>
        <taxon>Pucciniales</taxon>
        <taxon>Pucciniaceae</taxon>
        <taxon>Puccinia</taxon>
    </lineage>
</organism>
<dbReference type="STRING" id="418459.E3KYP8"/>
<comment type="similarity">
    <text evidence="3">Belongs to the ubiquitin-activating E1 family.</text>
</comment>
<dbReference type="GO" id="GO:0016925">
    <property type="term" value="P:protein sumoylation"/>
    <property type="evidence" value="ECO:0000318"/>
    <property type="project" value="GO_Central"/>
</dbReference>
<comment type="pathway">
    <text evidence="2">Protein modification; protein sumoylation.</text>
</comment>
<evidence type="ECO:0000256" key="2">
    <source>
        <dbReference type="ARBA" id="ARBA00004718"/>
    </source>
</evidence>
<dbReference type="InterPro" id="IPR000011">
    <property type="entry name" value="UBQ/SUMO-activ_enz_E1-like"/>
</dbReference>
<protein>
    <recommendedName>
        <fullName evidence="6">Ubiquitin-like 1-activating enzyme E1A</fullName>
    </recommendedName>
</protein>
<dbReference type="HOGENOM" id="CLU_002556_4_1_1"/>
<reference key="1">
    <citation type="submission" date="2007-01" db="EMBL/GenBank/DDBJ databases">
        <title>The Genome Sequence of Puccinia graminis f. sp. tritici Strain CRL 75-36-700-3.</title>
        <authorList>
            <consortium name="The Broad Institute Genome Sequencing Platform"/>
            <person name="Birren B."/>
            <person name="Lander E."/>
            <person name="Galagan J."/>
            <person name="Nusbaum C."/>
            <person name="Devon K."/>
            <person name="Cuomo C."/>
            <person name="Jaffe D."/>
            <person name="Butler J."/>
            <person name="Alvarez P."/>
            <person name="Gnerre S."/>
            <person name="Grabherr M."/>
            <person name="Mauceli E."/>
            <person name="Brockman W."/>
            <person name="Young S."/>
            <person name="LaButti K."/>
            <person name="Sykes S."/>
            <person name="DeCaprio D."/>
            <person name="Crawford M."/>
            <person name="Koehrsen M."/>
            <person name="Engels R."/>
            <person name="Montgomery P."/>
            <person name="Pearson M."/>
            <person name="Howarth C."/>
            <person name="Larson L."/>
            <person name="White J."/>
            <person name="Zeng Q."/>
            <person name="Kodira C."/>
            <person name="Yandava C."/>
            <person name="Alvarado L."/>
            <person name="O'Leary S."/>
            <person name="Szabo L."/>
            <person name="Dean R."/>
            <person name="Schein J."/>
        </authorList>
    </citation>
    <scope>NUCLEOTIDE SEQUENCE</scope>
    <source>
        <strain>CRL 75-36-700-3</strain>
    </source>
</reference>
<sequence length="384" mass="42528">MAHAHPSANFSHHETRLPSDGWSSSGEPLTENTSNQLTPHTYSAGRMAPELNEKNGIDEEEAALYDRQIRLWGVEAQNRMRRSSVLMINLRGISTEACKNIVLAGVGSITILDPNDVSPEDLGAGFFFREEDIGQKRVEVAQKRVNSLNPRVNVIGLTCDLESKIDEDGFLASFDIVCLTDSSSSVIEKVNSICRRFQKPFFAAASLGIHGYIFADLLDHAYISEREKTLDNGEIKKTSEKRIQQFVPFDVVQKAQLNHVTPKRVKKVSPLLWASLALFELQSRHNINYPEGDEHASELINISDKLLETRGIDKSLLPQDLLRQLAITSRAEFIPSCAVIGSILSQEVLNALGGKQAPLANFLVFNGEKCAGDIYALGIQRTQS</sequence>
<dbReference type="InterPro" id="IPR035985">
    <property type="entry name" value="Ubiquitin-activating_enz"/>
</dbReference>
<dbReference type="AlphaFoldDB" id="E3KYP8"/>
<comment type="subcellular location">
    <subcellularLocation>
        <location evidence="1">Nucleus</location>
    </subcellularLocation>
</comment>
<evidence type="ECO:0000313" key="10">
    <source>
        <dbReference type="Proteomes" id="UP000008783"/>
    </source>
</evidence>
<feature type="compositionally biased region" description="Polar residues" evidence="7">
    <location>
        <begin position="21"/>
        <end position="41"/>
    </location>
</feature>
<dbReference type="GO" id="GO:0005737">
    <property type="term" value="C:cytoplasm"/>
    <property type="evidence" value="ECO:0000318"/>
    <property type="project" value="GO_Central"/>
</dbReference>
<dbReference type="eggNOG" id="KOG2014">
    <property type="taxonomic scope" value="Eukaryota"/>
</dbReference>
<evidence type="ECO:0000256" key="7">
    <source>
        <dbReference type="SAM" id="MobiDB-lite"/>
    </source>
</evidence>
<feature type="domain" description="THIF-type NAD/FAD binding fold" evidence="8">
    <location>
        <begin position="65"/>
        <end position="366"/>
    </location>
</feature>
<dbReference type="InParanoid" id="E3KYP8"/>
<evidence type="ECO:0000256" key="5">
    <source>
        <dbReference type="ARBA" id="ARBA00023242"/>
    </source>
</evidence>
<keyword evidence="5" id="KW-0539">Nucleus</keyword>
<name>E3KYP8_PUCGT</name>
<dbReference type="EMBL" id="DS178322">
    <property type="protein sequence ID" value="EFP89444.2"/>
    <property type="molecule type" value="Genomic_DNA"/>
</dbReference>
<dbReference type="FunCoup" id="E3KYP8">
    <property type="interactions" value="876"/>
</dbReference>
<gene>
    <name evidence="9" type="ORF">PGTG_15286</name>
</gene>
<evidence type="ECO:0000256" key="1">
    <source>
        <dbReference type="ARBA" id="ARBA00004123"/>
    </source>
</evidence>
<evidence type="ECO:0000259" key="8">
    <source>
        <dbReference type="Pfam" id="PF00899"/>
    </source>
</evidence>
<dbReference type="PRINTS" id="PR01849">
    <property type="entry name" value="UBIQUITINACT"/>
</dbReference>
<proteinExistence type="inferred from homology"/>
<dbReference type="KEGG" id="pgr:PGTG_15286"/>